<dbReference type="STRING" id="240159.A0A4U5UXH6"/>
<proteinExistence type="inferred from homology"/>
<evidence type="ECO:0000259" key="5">
    <source>
        <dbReference type="Pfam" id="PF10172"/>
    </source>
</evidence>
<dbReference type="PANTHER" id="PTHR31879">
    <property type="entry name" value="DET1- AND DDB1-ASSOCIATED PROTEIN 1"/>
    <property type="match status" value="1"/>
</dbReference>
<keyword evidence="7" id="KW-1185">Reference proteome</keyword>
<sequence length="257" mass="29001">MSMIRLCMSDAVSDSAPVSIEPASQSDAWNRVTSLQGTLLYLVTLTLDYSATGLCPERLQDLKFPDVGRFLHKLRVQECSCNFRGTTSSNSGRESSIHKSSLCMEEVILKTETCVVFMLQLSLYWKTGLLHNRLSANQRVAYPLSSRILHCSANEGEFLKGLPVYNKNNFSRFHADSVCKASLFTVCVSHDLISVCLWCLSLVIVTEKTNILLRYLHQQWDKKNSAKKREQDQTEGENTAPPRKIARTDSRELNDDS</sequence>
<evidence type="ECO:0000256" key="4">
    <source>
        <dbReference type="SAM" id="MobiDB-lite"/>
    </source>
</evidence>
<evidence type="ECO:0000256" key="2">
    <source>
        <dbReference type="ARBA" id="ARBA00018256"/>
    </source>
</evidence>
<feature type="compositionally biased region" description="Basic and acidic residues" evidence="4">
    <location>
        <begin position="222"/>
        <end position="232"/>
    </location>
</feature>
<dbReference type="EMBL" id="CM014089">
    <property type="protein sequence ID" value="TKS80054.1"/>
    <property type="molecule type" value="Genomic_DNA"/>
</dbReference>
<dbReference type="InterPro" id="IPR033575">
    <property type="entry name" value="DDA1-like"/>
</dbReference>
<dbReference type="GO" id="GO:0080008">
    <property type="term" value="C:Cul4-RING E3 ubiquitin ligase complex"/>
    <property type="evidence" value="ECO:0007669"/>
    <property type="project" value="TreeGrafter"/>
</dbReference>
<protein>
    <recommendedName>
        <fullName evidence="2">DET1- and DDB1-associated protein 1</fullName>
    </recommendedName>
</protein>
<evidence type="ECO:0000256" key="1">
    <source>
        <dbReference type="ARBA" id="ARBA00008042"/>
    </source>
</evidence>
<comment type="similarity">
    <text evidence="1">Belongs to the DDA1 family.</text>
</comment>
<dbReference type="PANTHER" id="PTHR31879:SF2">
    <property type="entry name" value="DET1- AND DDB1-ASSOCIATED PROTEIN 1"/>
    <property type="match status" value="1"/>
</dbReference>
<reference evidence="6 7" key="1">
    <citation type="submission" date="2019-01" db="EMBL/GenBank/DDBJ databases">
        <title>Genome Assembly of Collichthys lucidus.</title>
        <authorList>
            <person name="Cai M."/>
            <person name="Xiao S."/>
        </authorList>
    </citation>
    <scope>NUCLEOTIDE SEQUENCE [LARGE SCALE GENOMIC DNA]</scope>
    <source>
        <strain evidence="6">JT15FE1705JMU</strain>
        <tissue evidence="6">Muscle</tissue>
    </source>
</reference>
<feature type="region of interest" description="Disordered" evidence="4">
    <location>
        <begin position="222"/>
        <end position="257"/>
    </location>
</feature>
<evidence type="ECO:0000313" key="6">
    <source>
        <dbReference type="EMBL" id="TKS80054.1"/>
    </source>
</evidence>
<feature type="domain" description="DET1- and DDB1-associated protein 1" evidence="5">
    <location>
        <begin position="203"/>
        <end position="222"/>
    </location>
</feature>
<dbReference type="InterPro" id="IPR018276">
    <property type="entry name" value="DDA1_dom"/>
</dbReference>
<organism evidence="6 7">
    <name type="scientific">Collichthys lucidus</name>
    <name type="common">Big head croaker</name>
    <name type="synonym">Sciaena lucida</name>
    <dbReference type="NCBI Taxonomy" id="240159"/>
    <lineage>
        <taxon>Eukaryota</taxon>
        <taxon>Metazoa</taxon>
        <taxon>Chordata</taxon>
        <taxon>Craniata</taxon>
        <taxon>Vertebrata</taxon>
        <taxon>Euteleostomi</taxon>
        <taxon>Actinopterygii</taxon>
        <taxon>Neopterygii</taxon>
        <taxon>Teleostei</taxon>
        <taxon>Neoteleostei</taxon>
        <taxon>Acanthomorphata</taxon>
        <taxon>Eupercaria</taxon>
        <taxon>Sciaenidae</taxon>
        <taxon>Collichthys</taxon>
    </lineage>
</organism>
<evidence type="ECO:0000313" key="7">
    <source>
        <dbReference type="Proteomes" id="UP000298787"/>
    </source>
</evidence>
<dbReference type="Proteomes" id="UP000298787">
    <property type="component" value="Chromosome 12"/>
</dbReference>
<dbReference type="AlphaFoldDB" id="A0A4U5UXH6"/>
<gene>
    <name evidence="6" type="ORF">D9C73_013713</name>
</gene>
<feature type="domain" description="DET1- and DDB1-associated protein 1" evidence="5">
    <location>
        <begin position="157"/>
        <end position="182"/>
    </location>
</feature>
<dbReference type="Pfam" id="PF10172">
    <property type="entry name" value="DDA1"/>
    <property type="match status" value="2"/>
</dbReference>
<accession>A0A4U5UXH6</accession>
<dbReference type="GO" id="GO:0032436">
    <property type="term" value="P:positive regulation of proteasomal ubiquitin-dependent protein catabolic process"/>
    <property type="evidence" value="ECO:0007669"/>
    <property type="project" value="TreeGrafter"/>
</dbReference>
<name>A0A4U5UXH6_COLLU</name>
<feature type="compositionally biased region" description="Basic and acidic residues" evidence="4">
    <location>
        <begin position="246"/>
        <end position="257"/>
    </location>
</feature>
<evidence type="ECO:0000256" key="3">
    <source>
        <dbReference type="ARBA" id="ARBA00045586"/>
    </source>
</evidence>
<comment type="function">
    <text evidence="3">Functions as a component of numerous distinct DCX (DDB1-CUL4-X-box) E3 ubiquitin-protein ligase complexes which mediate the ubiquitination and subsequent proteasomal degradation of target proteins. In the DCX complexes, acts as a scaffolding subunit required to stabilize the complex.</text>
</comment>